<evidence type="ECO:0000313" key="3">
    <source>
        <dbReference type="Proteomes" id="UP001148838"/>
    </source>
</evidence>
<dbReference type="Proteomes" id="UP001148838">
    <property type="component" value="Unassembled WGS sequence"/>
</dbReference>
<feature type="region of interest" description="Disordered" evidence="1">
    <location>
        <begin position="1"/>
        <end position="20"/>
    </location>
</feature>
<organism evidence="2 3">
    <name type="scientific">Periplaneta americana</name>
    <name type="common">American cockroach</name>
    <name type="synonym">Blatta americana</name>
    <dbReference type="NCBI Taxonomy" id="6978"/>
    <lineage>
        <taxon>Eukaryota</taxon>
        <taxon>Metazoa</taxon>
        <taxon>Ecdysozoa</taxon>
        <taxon>Arthropoda</taxon>
        <taxon>Hexapoda</taxon>
        <taxon>Insecta</taxon>
        <taxon>Pterygota</taxon>
        <taxon>Neoptera</taxon>
        <taxon>Polyneoptera</taxon>
        <taxon>Dictyoptera</taxon>
        <taxon>Blattodea</taxon>
        <taxon>Blattoidea</taxon>
        <taxon>Blattidae</taxon>
        <taxon>Blattinae</taxon>
        <taxon>Periplaneta</taxon>
    </lineage>
</organism>
<gene>
    <name evidence="2" type="ORF">ANN_24459</name>
</gene>
<proteinExistence type="predicted"/>
<reference evidence="2 3" key="1">
    <citation type="journal article" date="2022" name="Allergy">
        <title>Genome assembly and annotation of Periplaneta americana reveal a comprehensive cockroach allergen profile.</title>
        <authorList>
            <person name="Wang L."/>
            <person name="Xiong Q."/>
            <person name="Saelim N."/>
            <person name="Wang L."/>
            <person name="Nong W."/>
            <person name="Wan A.T."/>
            <person name="Shi M."/>
            <person name="Liu X."/>
            <person name="Cao Q."/>
            <person name="Hui J.H.L."/>
            <person name="Sookrung N."/>
            <person name="Leung T.F."/>
            <person name="Tungtrongchitr A."/>
            <person name="Tsui S.K.W."/>
        </authorList>
    </citation>
    <scope>NUCLEOTIDE SEQUENCE [LARGE SCALE GENOMIC DNA]</scope>
    <source>
        <strain evidence="2">PWHHKU_190912</strain>
    </source>
</reference>
<evidence type="ECO:0000313" key="2">
    <source>
        <dbReference type="EMBL" id="KAJ4428422.1"/>
    </source>
</evidence>
<sequence length="125" mass="13392">MAGLSEGGNEPPGSLKANLSTALTYQQPAACFKTETPDASRSSSDLCEAVLTPRNSHASVQKNQGFTVYCANPQARRIPKPTPAEYTKVPCVPEVEDDQPKDGVINYTLGPEQISNDLSHEGDDE</sequence>
<name>A0ABQ8S3G0_PERAM</name>
<keyword evidence="3" id="KW-1185">Reference proteome</keyword>
<feature type="region of interest" description="Disordered" evidence="1">
    <location>
        <begin position="94"/>
        <end position="125"/>
    </location>
</feature>
<evidence type="ECO:0000256" key="1">
    <source>
        <dbReference type="SAM" id="MobiDB-lite"/>
    </source>
</evidence>
<accession>A0ABQ8S3G0</accession>
<protein>
    <submittedName>
        <fullName evidence="2">Uncharacterized protein</fullName>
    </submittedName>
</protein>
<dbReference type="EMBL" id="JAJSOF020000037">
    <property type="protein sequence ID" value="KAJ4428422.1"/>
    <property type="molecule type" value="Genomic_DNA"/>
</dbReference>
<comment type="caution">
    <text evidence="2">The sequence shown here is derived from an EMBL/GenBank/DDBJ whole genome shotgun (WGS) entry which is preliminary data.</text>
</comment>